<keyword evidence="3" id="KW-0547">Nucleotide-binding</keyword>
<dbReference type="PANTHER" id="PTHR11070">
    <property type="entry name" value="UVRD / RECB / PCRA DNA HELICASE FAMILY MEMBER"/>
    <property type="match status" value="1"/>
</dbReference>
<dbReference type="GO" id="GO:0003677">
    <property type="term" value="F:DNA binding"/>
    <property type="evidence" value="ECO:0007669"/>
    <property type="project" value="InterPro"/>
</dbReference>
<dbReference type="Pfam" id="PF13245">
    <property type="entry name" value="AAA_19"/>
    <property type="match status" value="1"/>
</dbReference>
<dbReference type="EMBL" id="JAOCDZ010000030">
    <property type="protein sequence ID" value="MDH0739802.1"/>
    <property type="molecule type" value="Genomic_DNA"/>
</dbReference>
<dbReference type="Pfam" id="PF13538">
    <property type="entry name" value="UvrD_C_2"/>
    <property type="match status" value="1"/>
</dbReference>
<dbReference type="SUPFAM" id="SSF52540">
    <property type="entry name" value="P-loop containing nucleoside triphosphate hydrolases"/>
    <property type="match status" value="1"/>
</dbReference>
<dbReference type="RefSeq" id="WP_279997355.1">
    <property type="nucleotide sequence ID" value="NZ_JAOCDZ010000030.1"/>
</dbReference>
<organism evidence="3 4">
    <name type="scientific">Achromobacter spanius</name>
    <dbReference type="NCBI Taxonomy" id="217203"/>
    <lineage>
        <taxon>Bacteria</taxon>
        <taxon>Pseudomonadati</taxon>
        <taxon>Pseudomonadota</taxon>
        <taxon>Betaproteobacteria</taxon>
        <taxon>Burkholderiales</taxon>
        <taxon>Alcaligenaceae</taxon>
        <taxon>Achromobacter</taxon>
    </lineage>
</organism>
<feature type="domain" description="UvrD-like helicase C-terminal" evidence="2">
    <location>
        <begin position="485"/>
        <end position="531"/>
    </location>
</feature>
<dbReference type="PANTHER" id="PTHR11070:SF2">
    <property type="entry name" value="ATP-DEPENDENT DNA HELICASE SRS2"/>
    <property type="match status" value="1"/>
</dbReference>
<accession>A0AA42LUI1</accession>
<dbReference type="Gene3D" id="3.40.50.300">
    <property type="entry name" value="P-loop containing nucleotide triphosphate hydrolases"/>
    <property type="match status" value="2"/>
</dbReference>
<dbReference type="GO" id="GO:0005524">
    <property type="term" value="F:ATP binding"/>
    <property type="evidence" value="ECO:0007669"/>
    <property type="project" value="InterPro"/>
</dbReference>
<protein>
    <recommendedName>
        <fullName evidence="1">DNA 3'-5' helicase II</fullName>
    </recommendedName>
</protein>
<dbReference type="InterPro" id="IPR027417">
    <property type="entry name" value="P-loop_NTPase"/>
</dbReference>
<keyword evidence="3" id="KW-0347">Helicase</keyword>
<dbReference type="Proteomes" id="UP001161094">
    <property type="component" value="Unassembled WGS sequence"/>
</dbReference>
<reference evidence="3" key="1">
    <citation type="submission" date="2022-09" db="EMBL/GenBank/DDBJ databases">
        <title>Intensive care unit water sources are persistently colonized with multi-drug resistant bacteria and are the site of extensive horizontal gene transfer of antibiotic resistance genes.</title>
        <authorList>
            <person name="Diorio-Toth L."/>
        </authorList>
    </citation>
    <scope>NUCLEOTIDE SEQUENCE</scope>
    <source>
        <strain evidence="3">GD03843</strain>
    </source>
</reference>
<evidence type="ECO:0000313" key="4">
    <source>
        <dbReference type="Proteomes" id="UP001161094"/>
    </source>
</evidence>
<proteinExistence type="predicted"/>
<comment type="caution">
    <text evidence="3">The sequence shown here is derived from an EMBL/GenBank/DDBJ whole genome shotgun (WGS) entry which is preliminary data.</text>
</comment>
<keyword evidence="3" id="KW-0067">ATP-binding</keyword>
<sequence length="551" mass="60790">MARIVPDGWQTMDAIGAMRREFETLESLAQGLPDEYTVYHAVHWTNIERSHAIHGEVDFVIVNQAGHMMLIEQKCGSLEETPDGLAKNYGGGKLKSVPAQMGRTVNSLRGKLARVLNGAYIEIEHLLYCPDYLCKTPQTVGVMSERIVDASQRDALCTVIQQILPAGIAGPLYAQVHRFLCDIIQLEADASALVGQAQALVTRVSSGLAYWARQIDMTPFRLHVNGTAGSGKTQLALAEYRAAIEAGRRPLYLCFNRPLADHIAAIVPAGGVVCTFHMLCVRMVRQSGSVPDFNAAMAFEQLVNACRELAVPPDLIFDTVIIDEGQDIKTDWFELILRHARDDARILWLEDPMQKLYRHAAVELPGWIRLRADMNFRSPRPVVQLLQALVPDGVAVVPASPVAGHDVEFLTYETGAQLLNQVKEGVRLCELAGFATTDIALLSYRGRDSSRILSYDQLGSYALRKFLGTYDGEGRPQYSEGTLVTDTVHRFKGQSAPAVVMAEIDFEMLGDDEVRRLFVGATRASMKLVLVMSERAAARLLERLDACPTPA</sequence>
<dbReference type="InterPro" id="IPR000212">
    <property type="entry name" value="DNA_helicase_UvrD/REP"/>
</dbReference>
<name>A0AA42LUI1_9BURK</name>
<evidence type="ECO:0000256" key="1">
    <source>
        <dbReference type="ARBA" id="ARBA00034923"/>
    </source>
</evidence>
<gene>
    <name evidence="3" type="ORF">N5D93_28635</name>
</gene>
<evidence type="ECO:0000313" key="3">
    <source>
        <dbReference type="EMBL" id="MDH0739802.1"/>
    </source>
</evidence>
<dbReference type="GO" id="GO:0043138">
    <property type="term" value="F:3'-5' DNA helicase activity"/>
    <property type="evidence" value="ECO:0007669"/>
    <property type="project" value="TreeGrafter"/>
</dbReference>
<dbReference type="AlphaFoldDB" id="A0AA42LUI1"/>
<keyword evidence="3" id="KW-0378">Hydrolase</keyword>
<dbReference type="GO" id="GO:0000725">
    <property type="term" value="P:recombinational repair"/>
    <property type="evidence" value="ECO:0007669"/>
    <property type="project" value="TreeGrafter"/>
</dbReference>
<evidence type="ECO:0000259" key="2">
    <source>
        <dbReference type="Pfam" id="PF13538"/>
    </source>
</evidence>
<dbReference type="InterPro" id="IPR027785">
    <property type="entry name" value="UvrD-like_helicase_C"/>
</dbReference>